<dbReference type="SUPFAM" id="SSF55486">
    <property type="entry name" value="Metalloproteases ('zincins'), catalytic domain"/>
    <property type="match status" value="1"/>
</dbReference>
<dbReference type="RefSeq" id="WP_082920797.1">
    <property type="nucleotide sequence ID" value="NZ_JBHMAS010000017.1"/>
</dbReference>
<sequence length="374" mass="41400">MRRNIKRATRRRKLWTTSRSKAVAMVAAALTVTSVSVLGAAPASADPSCPNNDPKFGFCVGGKILEEFNETGGWPFFGNATNYEADAANYGRWQPFEKNSSIYWHANVSNGHANQIGGLIRDKWGAMGWEGGSDLGYPVTRELGTPTKPGRYNHFEGGSIYWSQPTGAWPVWGAIRDQWANAGWENSNFGFPSSDEYNCWDGINPDNKNWIYGGKGQNFQNGRLFWNSAPNNFTNSYSSVHGSPRTLKYSSTTKYTSAFNSSVSTWNGLGRVAISQAPVLNNEVLVVRDVNRSDYSWAGHYENRGTDYSTLEMNDAKFSGPSDARIQPVMLHEMGHSLGLAHSCAGSNMDERIYFTKTSTLSDLDKSSYNTKHP</sequence>
<dbReference type="Pfam" id="PF08310">
    <property type="entry name" value="LGFP"/>
    <property type="match status" value="2"/>
</dbReference>
<name>A0ABV5XDE1_9NOCA</name>
<dbReference type="Gene3D" id="3.40.390.10">
    <property type="entry name" value="Collagenase (Catalytic Domain)"/>
    <property type="match status" value="1"/>
</dbReference>
<gene>
    <name evidence="2" type="ORF">ACFFQ6_08425</name>
</gene>
<dbReference type="EMBL" id="JBHMAS010000017">
    <property type="protein sequence ID" value="MFB9779702.1"/>
    <property type="molecule type" value="Genomic_DNA"/>
</dbReference>
<keyword evidence="3" id="KW-1185">Reference proteome</keyword>
<protein>
    <submittedName>
        <fullName evidence="2">Matrixin family metalloprotease</fullName>
    </submittedName>
</protein>
<comment type="caution">
    <text evidence="2">The sequence shown here is derived from an EMBL/GenBank/DDBJ whole genome shotgun (WGS) entry which is preliminary data.</text>
</comment>
<reference evidence="2 3" key="1">
    <citation type="submission" date="2024-09" db="EMBL/GenBank/DDBJ databases">
        <authorList>
            <person name="Sun Q."/>
            <person name="Mori K."/>
        </authorList>
    </citation>
    <scope>NUCLEOTIDE SEQUENCE [LARGE SCALE GENOMIC DNA]</scope>
    <source>
        <strain evidence="2 3">JCM 11411</strain>
    </source>
</reference>
<feature type="chain" id="PRO_5045415747" evidence="1">
    <location>
        <begin position="46"/>
        <end position="374"/>
    </location>
</feature>
<accession>A0ABV5XDE1</accession>
<organism evidence="2 3">
    <name type="scientific">Rhodococcus baikonurensis</name>
    <dbReference type="NCBI Taxonomy" id="172041"/>
    <lineage>
        <taxon>Bacteria</taxon>
        <taxon>Bacillati</taxon>
        <taxon>Actinomycetota</taxon>
        <taxon>Actinomycetes</taxon>
        <taxon>Mycobacteriales</taxon>
        <taxon>Nocardiaceae</taxon>
        <taxon>Rhodococcus</taxon>
        <taxon>Rhodococcus erythropolis group</taxon>
    </lineage>
</organism>
<evidence type="ECO:0000313" key="2">
    <source>
        <dbReference type="EMBL" id="MFB9779702.1"/>
    </source>
</evidence>
<dbReference type="Proteomes" id="UP001589587">
    <property type="component" value="Unassembled WGS sequence"/>
</dbReference>
<keyword evidence="2" id="KW-0378">Hydrolase</keyword>
<feature type="signal peptide" evidence="1">
    <location>
        <begin position="1"/>
        <end position="45"/>
    </location>
</feature>
<evidence type="ECO:0000256" key="1">
    <source>
        <dbReference type="SAM" id="SignalP"/>
    </source>
</evidence>
<proteinExistence type="predicted"/>
<keyword evidence="2" id="KW-0645">Protease</keyword>
<keyword evidence="2" id="KW-0482">Metalloprotease</keyword>
<dbReference type="InterPro" id="IPR024079">
    <property type="entry name" value="MetalloPept_cat_dom_sf"/>
</dbReference>
<keyword evidence="1" id="KW-0732">Signal</keyword>
<dbReference type="GO" id="GO:0008237">
    <property type="term" value="F:metallopeptidase activity"/>
    <property type="evidence" value="ECO:0007669"/>
    <property type="project" value="UniProtKB-KW"/>
</dbReference>
<dbReference type="InterPro" id="IPR013207">
    <property type="entry name" value="LGFP"/>
</dbReference>
<evidence type="ECO:0000313" key="3">
    <source>
        <dbReference type="Proteomes" id="UP001589587"/>
    </source>
</evidence>